<dbReference type="Gene3D" id="3.80.10.10">
    <property type="entry name" value="Ribonuclease Inhibitor"/>
    <property type="match status" value="1"/>
</dbReference>
<dbReference type="SUPFAM" id="SSF52058">
    <property type="entry name" value="L domain-like"/>
    <property type="match status" value="1"/>
</dbReference>
<name>C5LW20_PERM5</name>
<dbReference type="PANTHER" id="PTHR18849:SF0">
    <property type="entry name" value="CILIA- AND FLAGELLA-ASSOCIATED PROTEIN 410-RELATED"/>
    <property type="match status" value="1"/>
</dbReference>
<keyword evidence="4" id="KW-1185">Reference proteome</keyword>
<dbReference type="InterPro" id="IPR032675">
    <property type="entry name" value="LRR_dom_sf"/>
</dbReference>
<dbReference type="InParanoid" id="C5LW20"/>
<organism evidence="4">
    <name type="scientific">Perkinsus marinus (strain ATCC 50983 / TXsc)</name>
    <dbReference type="NCBI Taxonomy" id="423536"/>
    <lineage>
        <taxon>Eukaryota</taxon>
        <taxon>Sar</taxon>
        <taxon>Alveolata</taxon>
        <taxon>Perkinsozoa</taxon>
        <taxon>Perkinsea</taxon>
        <taxon>Perkinsida</taxon>
        <taxon>Perkinsidae</taxon>
        <taxon>Perkinsus</taxon>
    </lineage>
</organism>
<dbReference type="Proteomes" id="UP000007800">
    <property type="component" value="Unassembled WGS sequence"/>
</dbReference>
<proteinExistence type="predicted"/>
<sequence length="161" mass="17768">VPESLRIASMSSNRVTAWTVSAGEHSILEATNIEQLHLAHNQMPTLQGSSNILKQLCKLWELDLAGNVMATIPPLPSSVVELWMNDNSVENLAEVCAALKELPKLATVYLERNPCQTDAPPLYRSQILAACSNLHQLDATELGAEPKWTHQDTSHSILKHR</sequence>
<dbReference type="AlphaFoldDB" id="C5LW20"/>
<feature type="non-terminal residue" evidence="3">
    <location>
        <position position="1"/>
    </location>
</feature>
<dbReference type="RefSeq" id="XP_002766373.1">
    <property type="nucleotide sequence ID" value="XM_002766327.1"/>
</dbReference>
<keyword evidence="1" id="KW-0433">Leucine-rich repeat</keyword>
<evidence type="ECO:0000256" key="2">
    <source>
        <dbReference type="ARBA" id="ARBA00022737"/>
    </source>
</evidence>
<protein>
    <submittedName>
        <fullName evidence="3">Leucine rich repeat protein 1, putative</fullName>
    </submittedName>
</protein>
<reference evidence="3 4" key="1">
    <citation type="submission" date="2008-07" db="EMBL/GenBank/DDBJ databases">
        <authorList>
            <person name="El-Sayed N."/>
            <person name="Caler E."/>
            <person name="Inman J."/>
            <person name="Amedeo P."/>
            <person name="Hass B."/>
            <person name="Wortman J."/>
        </authorList>
    </citation>
    <scope>NUCLEOTIDE SEQUENCE [LARGE SCALE GENOMIC DNA]</scope>
    <source>
        <strain evidence="4">ATCC 50983 / TXsc</strain>
    </source>
</reference>
<evidence type="ECO:0000313" key="4">
    <source>
        <dbReference type="Proteomes" id="UP000007800"/>
    </source>
</evidence>
<dbReference type="OrthoDB" id="7451790at2759"/>
<accession>C5LW20</accession>
<dbReference type="PANTHER" id="PTHR18849">
    <property type="entry name" value="LEUCINE RICH REPEAT PROTEIN"/>
    <property type="match status" value="1"/>
</dbReference>
<dbReference type="GeneID" id="9044414"/>
<gene>
    <name evidence="3" type="ORF">Pmar_PMAR019738</name>
</gene>
<evidence type="ECO:0000256" key="1">
    <source>
        <dbReference type="ARBA" id="ARBA00022614"/>
    </source>
</evidence>
<keyword evidence="2" id="KW-0677">Repeat</keyword>
<evidence type="ECO:0000313" key="3">
    <source>
        <dbReference type="EMBL" id="EEQ99090.1"/>
    </source>
</evidence>
<dbReference type="EMBL" id="GG686046">
    <property type="protein sequence ID" value="EEQ99090.1"/>
    <property type="molecule type" value="Genomic_DNA"/>
</dbReference>
<feature type="non-terminal residue" evidence="3">
    <location>
        <position position="161"/>
    </location>
</feature>